<organism evidence="1 2">
    <name type="scientific">Pelagihabitans pacificus</name>
    <dbReference type="NCBI Taxonomy" id="2696054"/>
    <lineage>
        <taxon>Bacteria</taxon>
        <taxon>Pseudomonadati</taxon>
        <taxon>Bacteroidota</taxon>
        <taxon>Flavobacteriia</taxon>
        <taxon>Flavobacteriales</taxon>
        <taxon>Flavobacteriaceae</taxon>
        <taxon>Pelagihabitans</taxon>
    </lineage>
</organism>
<protein>
    <submittedName>
        <fullName evidence="1">Uncharacterized protein</fullName>
    </submittedName>
</protein>
<accession>A0A967E5P1</accession>
<dbReference type="InterPro" id="IPR046290">
    <property type="entry name" value="DUF6327"/>
</dbReference>
<reference evidence="1" key="1">
    <citation type="submission" date="2019-07" db="EMBL/GenBank/DDBJ databases">
        <authorList>
            <person name="De-Chao Zhang Q."/>
        </authorList>
    </citation>
    <scope>NUCLEOTIDE SEQUENCE</scope>
    <source>
        <strain evidence="1">TP-CH-4</strain>
    </source>
</reference>
<dbReference type="Pfam" id="PF19852">
    <property type="entry name" value="DUF6327"/>
    <property type="match status" value="1"/>
</dbReference>
<dbReference type="EMBL" id="VIKU02000002">
    <property type="protein sequence ID" value="NHF59627.1"/>
    <property type="molecule type" value="Genomic_DNA"/>
</dbReference>
<evidence type="ECO:0000313" key="1">
    <source>
        <dbReference type="EMBL" id="NHF59627.1"/>
    </source>
</evidence>
<dbReference type="RefSeq" id="WP_152574120.1">
    <property type="nucleotide sequence ID" value="NZ_VIKU02000002.1"/>
</dbReference>
<comment type="caution">
    <text evidence="1">The sequence shown here is derived from an EMBL/GenBank/DDBJ whole genome shotgun (WGS) entry which is preliminary data.</text>
</comment>
<proteinExistence type="predicted"/>
<name>A0A967E5P1_9FLAO</name>
<gene>
    <name evidence="1" type="ORF">FK220_009765</name>
</gene>
<reference evidence="1" key="2">
    <citation type="submission" date="2020-03" db="EMBL/GenBank/DDBJ databases">
        <title>Flavobacteriaceae bacterium strain TP-CH-4, a member of the family Flavobacteriaceae isolated from a deep-sea seamount.</title>
        <authorList>
            <person name="Zhang D.-C."/>
        </authorList>
    </citation>
    <scope>NUCLEOTIDE SEQUENCE</scope>
    <source>
        <strain evidence="1">TP-CH-4</strain>
    </source>
</reference>
<dbReference type="Proteomes" id="UP000707206">
    <property type="component" value="Unassembled WGS sequence"/>
</dbReference>
<keyword evidence="2" id="KW-1185">Reference proteome</keyword>
<sequence>MKRYSSFEEVDTRLRVLELQREIDKENLKLNLNSARTNLLPSQLRSGLGLNDTLKKLALTFVLKKVLKRYKDRRDERLLEQRRETIAEQTT</sequence>
<evidence type="ECO:0000313" key="2">
    <source>
        <dbReference type="Proteomes" id="UP000707206"/>
    </source>
</evidence>
<dbReference type="AlphaFoldDB" id="A0A967E5P1"/>